<dbReference type="InterPro" id="IPR050950">
    <property type="entry name" value="HTH-type_LysR_regulators"/>
</dbReference>
<dbReference type="PANTHER" id="PTHR30419">
    <property type="entry name" value="HTH-TYPE TRANSCRIPTIONAL REGULATOR YBHD"/>
    <property type="match status" value="1"/>
</dbReference>
<dbReference type="PROSITE" id="PS50931">
    <property type="entry name" value="HTH_LYSR"/>
    <property type="match status" value="1"/>
</dbReference>
<evidence type="ECO:0000259" key="5">
    <source>
        <dbReference type="PROSITE" id="PS50931"/>
    </source>
</evidence>
<evidence type="ECO:0000313" key="7">
    <source>
        <dbReference type="Proteomes" id="UP001501074"/>
    </source>
</evidence>
<dbReference type="InterPro" id="IPR036388">
    <property type="entry name" value="WH-like_DNA-bd_sf"/>
</dbReference>
<dbReference type="InterPro" id="IPR005119">
    <property type="entry name" value="LysR_subst-bd"/>
</dbReference>
<sequence length="303" mass="32218">MDSRQLEVFVAVAGAGGFTRAAADLHLVQSAVSATVAALESDLGERLFDRTTRQVRLTAAGRALLPHASGILDAFQVARDAVDAVGGGLTGSIRIGYMTNVTLFDVPRLLGRFTHEHPNVTMRLAPAPSGTAGMAESLRVGDIDVAFMAARPEDYPDLQIDVLASSDLGLAVALDHPLAGRRAITLAEAAPLRFVDFRRGFANRTLVDAEFRRRGLRRDVSIEASDTNDTAALVRNGLGAGFLPRYLAGNDPSLHWIELEDADFQMHVSVATARGRTLTAAAARLAALARDAQRPGARSGTQV</sequence>
<dbReference type="EMBL" id="BAAAZO010000002">
    <property type="protein sequence ID" value="GAA3601743.1"/>
    <property type="molecule type" value="Genomic_DNA"/>
</dbReference>
<dbReference type="CDD" id="cd05466">
    <property type="entry name" value="PBP2_LTTR_substrate"/>
    <property type="match status" value="1"/>
</dbReference>
<dbReference type="Pfam" id="PF03466">
    <property type="entry name" value="LysR_substrate"/>
    <property type="match status" value="1"/>
</dbReference>
<evidence type="ECO:0000256" key="3">
    <source>
        <dbReference type="ARBA" id="ARBA00023125"/>
    </source>
</evidence>
<comment type="similarity">
    <text evidence="1">Belongs to the LysR transcriptional regulatory family.</text>
</comment>
<dbReference type="InterPro" id="IPR036390">
    <property type="entry name" value="WH_DNA-bd_sf"/>
</dbReference>
<keyword evidence="2" id="KW-0805">Transcription regulation</keyword>
<keyword evidence="7" id="KW-1185">Reference proteome</keyword>
<name>A0ABP6ZAA9_9ACTN</name>
<comment type="caution">
    <text evidence="6">The sequence shown here is derived from an EMBL/GenBank/DDBJ whole genome shotgun (WGS) entry which is preliminary data.</text>
</comment>
<feature type="domain" description="HTH lysR-type" evidence="5">
    <location>
        <begin position="1"/>
        <end position="58"/>
    </location>
</feature>
<proteinExistence type="inferred from homology"/>
<accession>A0ABP6ZAA9</accession>
<keyword evidence="3" id="KW-0238">DNA-binding</keyword>
<evidence type="ECO:0000313" key="6">
    <source>
        <dbReference type="EMBL" id="GAA3601743.1"/>
    </source>
</evidence>
<gene>
    <name evidence="6" type="ORF">GCM10022223_16870</name>
</gene>
<dbReference type="Gene3D" id="1.10.10.10">
    <property type="entry name" value="Winged helix-like DNA-binding domain superfamily/Winged helix DNA-binding domain"/>
    <property type="match status" value="1"/>
</dbReference>
<dbReference type="Gene3D" id="3.40.190.290">
    <property type="match status" value="1"/>
</dbReference>
<dbReference type="RefSeq" id="WP_231485218.1">
    <property type="nucleotide sequence ID" value="NZ_BAAAZO010000002.1"/>
</dbReference>
<dbReference type="PRINTS" id="PR00039">
    <property type="entry name" value="HTHLYSR"/>
</dbReference>
<keyword evidence="4" id="KW-0804">Transcription</keyword>
<dbReference type="SUPFAM" id="SSF53850">
    <property type="entry name" value="Periplasmic binding protein-like II"/>
    <property type="match status" value="1"/>
</dbReference>
<dbReference type="Proteomes" id="UP001501074">
    <property type="component" value="Unassembled WGS sequence"/>
</dbReference>
<dbReference type="InterPro" id="IPR000847">
    <property type="entry name" value="LysR_HTH_N"/>
</dbReference>
<organism evidence="6 7">
    <name type="scientific">Kineosporia mesophila</name>
    <dbReference type="NCBI Taxonomy" id="566012"/>
    <lineage>
        <taxon>Bacteria</taxon>
        <taxon>Bacillati</taxon>
        <taxon>Actinomycetota</taxon>
        <taxon>Actinomycetes</taxon>
        <taxon>Kineosporiales</taxon>
        <taxon>Kineosporiaceae</taxon>
        <taxon>Kineosporia</taxon>
    </lineage>
</organism>
<evidence type="ECO:0000256" key="4">
    <source>
        <dbReference type="ARBA" id="ARBA00023163"/>
    </source>
</evidence>
<evidence type="ECO:0000256" key="1">
    <source>
        <dbReference type="ARBA" id="ARBA00009437"/>
    </source>
</evidence>
<protein>
    <submittedName>
        <fullName evidence="6">LysR family transcriptional regulator</fullName>
    </submittedName>
</protein>
<evidence type="ECO:0000256" key="2">
    <source>
        <dbReference type="ARBA" id="ARBA00023015"/>
    </source>
</evidence>
<dbReference type="Pfam" id="PF00126">
    <property type="entry name" value="HTH_1"/>
    <property type="match status" value="1"/>
</dbReference>
<reference evidence="7" key="1">
    <citation type="journal article" date="2019" name="Int. J. Syst. Evol. Microbiol.">
        <title>The Global Catalogue of Microorganisms (GCM) 10K type strain sequencing project: providing services to taxonomists for standard genome sequencing and annotation.</title>
        <authorList>
            <consortium name="The Broad Institute Genomics Platform"/>
            <consortium name="The Broad Institute Genome Sequencing Center for Infectious Disease"/>
            <person name="Wu L."/>
            <person name="Ma J."/>
        </authorList>
    </citation>
    <scope>NUCLEOTIDE SEQUENCE [LARGE SCALE GENOMIC DNA]</scope>
    <source>
        <strain evidence="7">JCM 16902</strain>
    </source>
</reference>
<dbReference type="SUPFAM" id="SSF46785">
    <property type="entry name" value="Winged helix' DNA-binding domain"/>
    <property type="match status" value="1"/>
</dbReference>